<evidence type="ECO:0000259" key="1">
    <source>
        <dbReference type="Pfam" id="PF13519"/>
    </source>
</evidence>
<accession>A0A481YYU0</accession>
<protein>
    <submittedName>
        <fullName evidence="2">von willebrand factor type A domain protein</fullName>
    </submittedName>
</protein>
<dbReference type="Pfam" id="PF13519">
    <property type="entry name" value="VWA_2"/>
    <property type="match status" value="1"/>
</dbReference>
<dbReference type="InterPro" id="IPR036465">
    <property type="entry name" value="vWFA_dom_sf"/>
</dbReference>
<sequence>MSTTTITTSYLSTDKWLVELTFNLPKEDYTNVLPIFVIDESGSMCNNLDSVVKGARQLIHSYLENNCPEVVVVCYHSTATSFYYHTLQEAKSFDACAEGMTNFPAAIDEIVTAIDRANQTKRQARVYFMTDGQNTVDPKRLPQAKKNLQDALANAIVPATMDVIGFTENHDVNLLNQFAKMTGEGTFQYAETGETLEEIVSKLLSVSGNKRTVDLTWDKQTVRATAIRDDDGTFRIIQQTSHLPSTEVKVHITGRDPIYLPMIKKELDEETRSRFQVQTIRDTLQELVQRANHLGITENRDKFDTDLRAVDLEIDSLIGSKDIFQDMNRNQRRLIRQTHLEFKDTISQLYNARQKRLSTREHATLLSSASCYVTKTSLQKKLQQRVLNNMSNDDYLLAKERGKSLQFPNQPVDESVCMLTLENYQELAKQGDCLCICLSISRSQAAIADPSQVKICKIQPTLLSLDAFRDAVDLKLLDNNDGLGKSATVIQGMAREKINAVFPVYFDAESWSVARLRMKEAYSWMATNTWNGWSFSQVELLPAMVLAHALREYNSNQSEINKRIVDLLTTTCRAVSTIKIDKGILYDRQLEMLSEFMDSPINRTVDKVPSLQALLGIANVHNRKTFESRSFVEFVWEEYFRRELRWQQSNIETDEIMKTIAKKLHIDLNKYTCGGALGEASYSADAAECSDVILKELGLSITDVQRASFPQGTAPLARSGSTQTSNTGPKKWVWEPLILPGDVQQSQQIWLVVNRYFSHEPLSFLSNDICLAVTIQNMLQASNSSRREAVQKGEYISPFYHSGALIRGIGTKIIEHFRALELARHVTVQGNDAAEEFAATTDLFQAAGLIKTKIDHFGHHNLHRFARALAKPAKYAGGSIVGG</sequence>
<gene>
    <name evidence="2" type="ORF">LCMAC201_05390</name>
</gene>
<proteinExistence type="predicted"/>
<reference evidence="2" key="1">
    <citation type="journal article" date="2019" name="MBio">
        <title>Virus Genomes from Deep Sea Sediments Expand the Ocean Megavirome and Support Independent Origins of Viral Gigantism.</title>
        <authorList>
            <person name="Backstrom D."/>
            <person name="Yutin N."/>
            <person name="Jorgensen S.L."/>
            <person name="Dharamshi J."/>
            <person name="Homa F."/>
            <person name="Zaremba-Niedwiedzka K."/>
            <person name="Spang A."/>
            <person name="Wolf Y.I."/>
            <person name="Koonin E.V."/>
            <person name="Ettema T.J."/>
        </authorList>
    </citation>
    <scope>NUCLEOTIDE SEQUENCE</scope>
</reference>
<name>A0A481YYU0_9VIRU</name>
<dbReference type="Gene3D" id="3.40.50.410">
    <property type="entry name" value="von Willebrand factor, type A domain"/>
    <property type="match status" value="1"/>
</dbReference>
<dbReference type="SUPFAM" id="SSF53300">
    <property type="entry name" value="vWA-like"/>
    <property type="match status" value="1"/>
</dbReference>
<feature type="domain" description="VWFA" evidence="1">
    <location>
        <begin position="35"/>
        <end position="133"/>
    </location>
</feature>
<dbReference type="CDD" id="cd00198">
    <property type="entry name" value="vWFA"/>
    <property type="match status" value="1"/>
</dbReference>
<organism evidence="2">
    <name type="scientific">Marseillevirus LCMAC201</name>
    <dbReference type="NCBI Taxonomy" id="2506605"/>
    <lineage>
        <taxon>Viruses</taxon>
        <taxon>Varidnaviria</taxon>
        <taxon>Bamfordvirae</taxon>
        <taxon>Nucleocytoviricota</taxon>
        <taxon>Megaviricetes</taxon>
        <taxon>Pimascovirales</taxon>
        <taxon>Pimascovirales incertae sedis</taxon>
        <taxon>Marseilleviridae</taxon>
    </lineage>
</organism>
<dbReference type="InterPro" id="IPR002035">
    <property type="entry name" value="VWF_A"/>
</dbReference>
<dbReference type="EMBL" id="MK500363">
    <property type="protein sequence ID" value="QBK87626.1"/>
    <property type="molecule type" value="Genomic_DNA"/>
</dbReference>
<evidence type="ECO:0000313" key="2">
    <source>
        <dbReference type="EMBL" id="QBK87626.1"/>
    </source>
</evidence>